<accession>A0A1I2FCE2</accession>
<feature type="compositionally biased region" description="Low complexity" evidence="2">
    <location>
        <begin position="357"/>
        <end position="369"/>
    </location>
</feature>
<name>A0A1I2FCE2_9BACL</name>
<evidence type="ECO:0000313" key="6">
    <source>
        <dbReference type="Proteomes" id="UP000183410"/>
    </source>
</evidence>
<evidence type="ECO:0000256" key="1">
    <source>
        <dbReference type="ARBA" id="ARBA00006068"/>
    </source>
</evidence>
<dbReference type="EMBL" id="FONN01000011">
    <property type="protein sequence ID" value="SFF02210.1"/>
    <property type="molecule type" value="Genomic_DNA"/>
</dbReference>
<organism evidence="5 6">
    <name type="scientific">Paenibacillus algorifonticola</name>
    <dbReference type="NCBI Taxonomy" id="684063"/>
    <lineage>
        <taxon>Bacteria</taxon>
        <taxon>Bacillati</taxon>
        <taxon>Bacillota</taxon>
        <taxon>Bacilli</taxon>
        <taxon>Bacillales</taxon>
        <taxon>Paenibacillaceae</taxon>
        <taxon>Paenibacillus</taxon>
    </lineage>
</organism>
<dbReference type="InterPro" id="IPR004474">
    <property type="entry name" value="LytR_CpsA_psr"/>
</dbReference>
<dbReference type="InterPro" id="IPR050922">
    <property type="entry name" value="LytR/CpsA/Psr_CW_biosynth"/>
</dbReference>
<evidence type="ECO:0000256" key="2">
    <source>
        <dbReference type="SAM" id="MobiDB-lite"/>
    </source>
</evidence>
<dbReference type="Proteomes" id="UP000183410">
    <property type="component" value="Unassembled WGS sequence"/>
</dbReference>
<feature type="domain" description="Cell envelope-related transcriptional attenuator" evidence="4">
    <location>
        <begin position="109"/>
        <end position="258"/>
    </location>
</feature>
<dbReference type="PANTHER" id="PTHR33392">
    <property type="entry name" value="POLYISOPRENYL-TEICHOIC ACID--PEPTIDOGLYCAN TEICHOIC ACID TRANSFERASE TAGU"/>
    <property type="match status" value="1"/>
</dbReference>
<keyword evidence="3" id="KW-0812">Transmembrane</keyword>
<keyword evidence="6" id="KW-1185">Reference proteome</keyword>
<dbReference type="NCBIfam" id="TIGR00350">
    <property type="entry name" value="lytR_cpsA_psr"/>
    <property type="match status" value="1"/>
</dbReference>
<dbReference type="PANTHER" id="PTHR33392:SF6">
    <property type="entry name" value="POLYISOPRENYL-TEICHOIC ACID--PEPTIDOGLYCAN TEICHOIC ACID TRANSFERASE TAGU"/>
    <property type="match status" value="1"/>
</dbReference>
<dbReference type="Gene3D" id="3.40.630.190">
    <property type="entry name" value="LCP protein"/>
    <property type="match status" value="1"/>
</dbReference>
<feature type="transmembrane region" description="Helical" evidence="3">
    <location>
        <begin position="32"/>
        <end position="53"/>
    </location>
</feature>
<keyword evidence="3" id="KW-0472">Membrane</keyword>
<dbReference type="AlphaFoldDB" id="A0A1I2FCE2"/>
<keyword evidence="3" id="KW-1133">Transmembrane helix</keyword>
<protein>
    <submittedName>
        <fullName evidence="5">Transcriptional attenuator, LytR family</fullName>
    </submittedName>
</protein>
<reference evidence="6" key="1">
    <citation type="submission" date="2016-10" db="EMBL/GenBank/DDBJ databases">
        <authorList>
            <person name="Varghese N."/>
            <person name="Submissions S."/>
        </authorList>
    </citation>
    <scope>NUCLEOTIDE SEQUENCE [LARGE SCALE GENOMIC DNA]</scope>
    <source>
        <strain evidence="6">CGMCC 1.10223</strain>
    </source>
</reference>
<evidence type="ECO:0000259" key="4">
    <source>
        <dbReference type="Pfam" id="PF03816"/>
    </source>
</evidence>
<proteinExistence type="inferred from homology"/>
<dbReference type="Pfam" id="PF03816">
    <property type="entry name" value="LytR_cpsA_psr"/>
    <property type="match status" value="1"/>
</dbReference>
<comment type="similarity">
    <text evidence="1">Belongs to the LytR/CpsA/Psr (LCP) family.</text>
</comment>
<gene>
    <name evidence="5" type="ORF">SAMN04487969_111161</name>
</gene>
<sequence>MEDGVLRNFERGITSIMEKRPKKAKLSKTWKWILTIVLILLGIGIAYAGYWIYGVYNATSDFNKPNEQSRFSQFEDTGLEAPKWEGTERVNILLLGGDARGMDEGQIPRSDSMLVLSIDPTTKRAHLLSILRDTYVKIEGHGSGRINTAITLGKPELAMKTVSDLLGLNIQYYVYTDFEGFKSLIDTMGGITIDVEKDMRYTDNADGNRYDIDLKKGVQLLDGDKALQYVRFRHDAMSDFTRTERQRKFLQALAKELQSGWNILKMKEILESVSPYIETNLTTTDMLKLGQLGVDSHVAGTAQVPPMDMIADEEVGGASVLGVRNEDELKAYVDTLLESDDTLASPEVSPGADGTNASSSPGASATPSP</sequence>
<feature type="region of interest" description="Disordered" evidence="2">
    <location>
        <begin position="341"/>
        <end position="369"/>
    </location>
</feature>
<evidence type="ECO:0000313" key="5">
    <source>
        <dbReference type="EMBL" id="SFF02210.1"/>
    </source>
</evidence>
<evidence type="ECO:0000256" key="3">
    <source>
        <dbReference type="SAM" id="Phobius"/>
    </source>
</evidence>